<evidence type="ECO:0008006" key="7">
    <source>
        <dbReference type="Google" id="ProtNLM"/>
    </source>
</evidence>
<dbReference type="PANTHER" id="PTHR13610:SF9">
    <property type="entry name" value="FI06469P"/>
    <property type="match status" value="1"/>
</dbReference>
<dbReference type="Gene3D" id="3.40.50.150">
    <property type="entry name" value="Vaccinia Virus protein VP39"/>
    <property type="match status" value="1"/>
</dbReference>
<dbReference type="InterPro" id="IPR029063">
    <property type="entry name" value="SAM-dependent_MTases_sf"/>
</dbReference>
<gene>
    <name evidence="5" type="ordered locus">SNE_A18210</name>
</gene>
<dbReference type="eggNOG" id="COG2890">
    <property type="taxonomic scope" value="Bacteria"/>
</dbReference>
<evidence type="ECO:0000256" key="2">
    <source>
        <dbReference type="ARBA" id="ARBA00022679"/>
    </source>
</evidence>
<keyword evidence="4" id="KW-0812">Transmembrane</keyword>
<evidence type="ECO:0000256" key="1">
    <source>
        <dbReference type="ARBA" id="ARBA00022603"/>
    </source>
</evidence>
<dbReference type="Proteomes" id="UP000000496">
    <property type="component" value="Chromosome gsn.131"/>
</dbReference>
<protein>
    <recommendedName>
        <fullName evidence="7">SAM-dependent methyltransferase</fullName>
    </recommendedName>
</protein>
<evidence type="ECO:0000313" key="6">
    <source>
        <dbReference type="Proteomes" id="UP000000496"/>
    </source>
</evidence>
<reference key="1">
    <citation type="journal article" date="2011" name="Mol. Biol. Evol.">
        <title>Unity in variety -- the pan-genome of the Chlamydiae.</title>
        <authorList>
            <person name="Collingro A."/>
            <person name="Tischler P."/>
            <person name="Weinmaier T."/>
            <person name="Penz T."/>
            <person name="Heinz E."/>
            <person name="Brunham R.C."/>
            <person name="Read T.D."/>
            <person name="Bavoil P.M."/>
            <person name="Sachse K."/>
            <person name="Kahane S."/>
            <person name="Friedman M.G."/>
            <person name="Rattei T."/>
            <person name="Myers G.S.A."/>
            <person name="Horn M."/>
        </authorList>
    </citation>
    <scope>NUCLEOTIDE SEQUENCE</scope>
    <source>
        <strain>Z</strain>
    </source>
</reference>
<keyword evidence="4" id="KW-1133">Transmembrane helix</keyword>
<organism evidence="5 6">
    <name type="scientific">Simkania negevensis (strain ATCC VR-1471 / DSM 27360 / Z)</name>
    <dbReference type="NCBI Taxonomy" id="331113"/>
    <lineage>
        <taxon>Bacteria</taxon>
        <taxon>Pseudomonadati</taxon>
        <taxon>Chlamydiota</taxon>
        <taxon>Chlamydiia</taxon>
        <taxon>Parachlamydiales</taxon>
        <taxon>Simkaniaceae</taxon>
        <taxon>Simkania</taxon>
    </lineage>
</organism>
<dbReference type="STRING" id="331113.SNE_A18210"/>
<keyword evidence="6" id="KW-1185">Reference proteome</keyword>
<keyword evidence="1" id="KW-0489">Methyltransferase</keyword>
<evidence type="ECO:0000313" key="5">
    <source>
        <dbReference type="EMBL" id="CCB89698.1"/>
    </source>
</evidence>
<dbReference type="GO" id="GO:0032259">
    <property type="term" value="P:methylation"/>
    <property type="evidence" value="ECO:0007669"/>
    <property type="project" value="UniProtKB-KW"/>
</dbReference>
<reference evidence="5 6" key="2">
    <citation type="journal article" date="2011" name="Mol. Biol. Evol.">
        <title>Unity in variety--the pan-genome of the Chlamydiae.</title>
        <authorList>
            <person name="Collingro A."/>
            <person name="Tischler P."/>
            <person name="Weinmaier T."/>
            <person name="Penz T."/>
            <person name="Heinz E."/>
            <person name="Brunham R.C."/>
            <person name="Read T.D."/>
            <person name="Bavoil P.M."/>
            <person name="Sachse K."/>
            <person name="Kahane S."/>
            <person name="Friedman M.G."/>
            <person name="Rattei T."/>
            <person name="Myers G.S."/>
            <person name="Horn M."/>
        </authorList>
    </citation>
    <scope>NUCLEOTIDE SEQUENCE [LARGE SCALE GENOMIC DNA]</scope>
    <source>
        <strain evidence="6">ATCC VR-1471 / Z</strain>
    </source>
</reference>
<dbReference type="SUPFAM" id="SSF53335">
    <property type="entry name" value="S-adenosyl-L-methionine-dependent methyltransferases"/>
    <property type="match status" value="1"/>
</dbReference>
<keyword evidence="3" id="KW-0949">S-adenosyl-L-methionine</keyword>
<evidence type="ECO:0000256" key="3">
    <source>
        <dbReference type="ARBA" id="ARBA00022691"/>
    </source>
</evidence>
<dbReference type="InterPro" id="IPR026170">
    <property type="entry name" value="FAM173A/B"/>
</dbReference>
<accession>F8L360</accession>
<name>F8L360_SIMNZ</name>
<dbReference type="KEGG" id="sng:SNE_A18210"/>
<keyword evidence="2" id="KW-0808">Transferase</keyword>
<sequence>MQKIGAGEENEIMFYFVVTLSIALIILFSLIFHTLKNGISPMPTSEKAKRALFDVLPDLDDGIIIDLGSGWGNLIFPLASRYRNCHVFGYENSPVPYWFSSLINHKKNLKIKRSNFFNVPLHDANMVVCYLFPKGMDQLKAKFEKELRAGTHVISHTFAIPGWSPKTVIEVNDLHNSKIYLYEVPN</sequence>
<feature type="transmembrane region" description="Helical" evidence="4">
    <location>
        <begin position="12"/>
        <end position="32"/>
    </location>
</feature>
<keyword evidence="4" id="KW-0472">Membrane</keyword>
<evidence type="ECO:0000256" key="4">
    <source>
        <dbReference type="SAM" id="Phobius"/>
    </source>
</evidence>
<proteinExistence type="predicted"/>
<dbReference type="PANTHER" id="PTHR13610">
    <property type="entry name" value="METHYLTRANSFERASE DOMAIN-CONTAINING PROTEIN"/>
    <property type="match status" value="1"/>
</dbReference>
<dbReference type="HOGENOM" id="CLU_068443_3_0_0"/>
<dbReference type="EMBL" id="FR872582">
    <property type="protein sequence ID" value="CCB89698.1"/>
    <property type="molecule type" value="Genomic_DNA"/>
</dbReference>
<dbReference type="GO" id="GO:0016279">
    <property type="term" value="F:protein-lysine N-methyltransferase activity"/>
    <property type="evidence" value="ECO:0007669"/>
    <property type="project" value="InterPro"/>
</dbReference>
<dbReference type="AlphaFoldDB" id="F8L360"/>